<dbReference type="Proteomes" id="UP001472677">
    <property type="component" value="Unassembled WGS sequence"/>
</dbReference>
<feature type="signal peptide" evidence="1">
    <location>
        <begin position="1"/>
        <end position="15"/>
    </location>
</feature>
<sequence length="92" mass="10327">MHKLLFLNLLSYSNSMIFLYSMEQSRGASEVTYWEWTWAAATGAKSNSIALSLACAGCTLPGNPTPKAKKLFIILLRFYLILDISALHNQRN</sequence>
<dbReference type="EMBL" id="JBBPBM010000006">
    <property type="protein sequence ID" value="KAK8580730.1"/>
    <property type="molecule type" value="Genomic_DNA"/>
</dbReference>
<name>A0ABR2FIN7_9ROSI</name>
<evidence type="ECO:0008006" key="4">
    <source>
        <dbReference type="Google" id="ProtNLM"/>
    </source>
</evidence>
<evidence type="ECO:0000256" key="1">
    <source>
        <dbReference type="SAM" id="SignalP"/>
    </source>
</evidence>
<keyword evidence="1" id="KW-0732">Signal</keyword>
<protein>
    <recommendedName>
        <fullName evidence="4">Secreted protein</fullName>
    </recommendedName>
</protein>
<keyword evidence="3" id="KW-1185">Reference proteome</keyword>
<accession>A0ABR2FIN7</accession>
<comment type="caution">
    <text evidence="2">The sequence shown here is derived from an EMBL/GenBank/DDBJ whole genome shotgun (WGS) entry which is preliminary data.</text>
</comment>
<reference evidence="2 3" key="1">
    <citation type="journal article" date="2024" name="G3 (Bethesda)">
        <title>Genome assembly of Hibiscus sabdariffa L. provides insights into metabolisms of medicinal natural products.</title>
        <authorList>
            <person name="Kim T."/>
        </authorList>
    </citation>
    <scope>NUCLEOTIDE SEQUENCE [LARGE SCALE GENOMIC DNA]</scope>
    <source>
        <strain evidence="2">TK-2024</strain>
        <tissue evidence="2">Old leaves</tissue>
    </source>
</reference>
<organism evidence="2 3">
    <name type="scientific">Hibiscus sabdariffa</name>
    <name type="common">roselle</name>
    <dbReference type="NCBI Taxonomy" id="183260"/>
    <lineage>
        <taxon>Eukaryota</taxon>
        <taxon>Viridiplantae</taxon>
        <taxon>Streptophyta</taxon>
        <taxon>Embryophyta</taxon>
        <taxon>Tracheophyta</taxon>
        <taxon>Spermatophyta</taxon>
        <taxon>Magnoliopsida</taxon>
        <taxon>eudicotyledons</taxon>
        <taxon>Gunneridae</taxon>
        <taxon>Pentapetalae</taxon>
        <taxon>rosids</taxon>
        <taxon>malvids</taxon>
        <taxon>Malvales</taxon>
        <taxon>Malvaceae</taxon>
        <taxon>Malvoideae</taxon>
        <taxon>Hibiscus</taxon>
    </lineage>
</organism>
<gene>
    <name evidence="2" type="ORF">V6N12_070985</name>
</gene>
<proteinExistence type="predicted"/>
<evidence type="ECO:0000313" key="2">
    <source>
        <dbReference type="EMBL" id="KAK8580730.1"/>
    </source>
</evidence>
<evidence type="ECO:0000313" key="3">
    <source>
        <dbReference type="Proteomes" id="UP001472677"/>
    </source>
</evidence>
<feature type="chain" id="PRO_5046184937" description="Secreted protein" evidence="1">
    <location>
        <begin position="16"/>
        <end position="92"/>
    </location>
</feature>